<evidence type="ECO:0000313" key="2">
    <source>
        <dbReference type="Proteomes" id="UP001595478"/>
    </source>
</evidence>
<sequence>MSKRLFCYDYYLPLLVGILLTFKMAYAEPTSEQEVGSEQIELQNLAKEKMMILSATYHLLFNLQDTINSPSADKSTLFGENFLNQLKIKFEKLHGTEFPPIDHPYKKQLINVIIKVLENNRALILDKYISNKGFIPVVFTSQIASALSNMGLPLSLKWIAPNNSSISPFSKANESEIKQLAIMELNGSTKMVQVVEDDQPTFVNIVVVFLSYFFL</sequence>
<organism evidence="1 2">
    <name type="scientific">Agaribacter flavus</name>
    <dbReference type="NCBI Taxonomy" id="1902781"/>
    <lineage>
        <taxon>Bacteria</taxon>
        <taxon>Pseudomonadati</taxon>
        <taxon>Pseudomonadota</taxon>
        <taxon>Gammaproteobacteria</taxon>
        <taxon>Alteromonadales</taxon>
        <taxon>Alteromonadaceae</taxon>
        <taxon>Agaribacter</taxon>
    </lineage>
</organism>
<comment type="caution">
    <text evidence="1">The sequence shown here is derived from an EMBL/GenBank/DDBJ whole genome shotgun (WGS) entry which is preliminary data.</text>
</comment>
<dbReference type="RefSeq" id="WP_376920939.1">
    <property type="nucleotide sequence ID" value="NZ_JBHRSW010000031.1"/>
</dbReference>
<name>A0ABV7FR37_9ALTE</name>
<evidence type="ECO:0000313" key="1">
    <source>
        <dbReference type="EMBL" id="MFC3122809.1"/>
    </source>
</evidence>
<gene>
    <name evidence="1" type="ORF">ACFOHL_14380</name>
</gene>
<dbReference type="Proteomes" id="UP001595478">
    <property type="component" value="Unassembled WGS sequence"/>
</dbReference>
<keyword evidence="2" id="KW-1185">Reference proteome</keyword>
<dbReference type="EMBL" id="JBHRSW010000031">
    <property type="protein sequence ID" value="MFC3122809.1"/>
    <property type="molecule type" value="Genomic_DNA"/>
</dbReference>
<protein>
    <submittedName>
        <fullName evidence="1">Uncharacterized protein</fullName>
    </submittedName>
</protein>
<reference evidence="2" key="1">
    <citation type="journal article" date="2019" name="Int. J. Syst. Evol. Microbiol.">
        <title>The Global Catalogue of Microorganisms (GCM) 10K type strain sequencing project: providing services to taxonomists for standard genome sequencing and annotation.</title>
        <authorList>
            <consortium name="The Broad Institute Genomics Platform"/>
            <consortium name="The Broad Institute Genome Sequencing Center for Infectious Disease"/>
            <person name="Wu L."/>
            <person name="Ma J."/>
        </authorList>
    </citation>
    <scope>NUCLEOTIDE SEQUENCE [LARGE SCALE GENOMIC DNA]</scope>
    <source>
        <strain evidence="2">KCTC 52473</strain>
    </source>
</reference>
<proteinExistence type="predicted"/>
<accession>A0ABV7FR37</accession>